<dbReference type="Gene3D" id="3.90.110.10">
    <property type="entry name" value="Lactate dehydrogenase/glycoside hydrolase, family 4, C-terminal"/>
    <property type="match status" value="1"/>
</dbReference>
<gene>
    <name evidence="2" type="ORF">PHYEVI_LOCUS10189</name>
</gene>
<reference evidence="2" key="1">
    <citation type="submission" date="2022-01" db="EMBL/GenBank/DDBJ databases">
        <authorList>
            <person name="King R."/>
        </authorList>
    </citation>
    <scope>NUCLEOTIDE SEQUENCE</scope>
</reference>
<protein>
    <recommendedName>
        <fullName evidence="4">Malate dehydrogenase 1B</fullName>
    </recommendedName>
</protein>
<dbReference type="GO" id="GO:0016616">
    <property type="term" value="F:oxidoreductase activity, acting on the CH-OH group of donors, NAD or NADP as acceptor"/>
    <property type="evidence" value="ECO:0007669"/>
    <property type="project" value="InterPro"/>
</dbReference>
<evidence type="ECO:0000256" key="1">
    <source>
        <dbReference type="ARBA" id="ARBA00023002"/>
    </source>
</evidence>
<dbReference type="Gene3D" id="3.40.50.720">
    <property type="entry name" value="NAD(P)-binding Rossmann-like Domain"/>
    <property type="match status" value="1"/>
</dbReference>
<organism evidence="2 3">
    <name type="scientific">Phyllotreta striolata</name>
    <name type="common">Striped flea beetle</name>
    <name type="synonym">Crioceris striolata</name>
    <dbReference type="NCBI Taxonomy" id="444603"/>
    <lineage>
        <taxon>Eukaryota</taxon>
        <taxon>Metazoa</taxon>
        <taxon>Ecdysozoa</taxon>
        <taxon>Arthropoda</taxon>
        <taxon>Hexapoda</taxon>
        <taxon>Insecta</taxon>
        <taxon>Pterygota</taxon>
        <taxon>Neoptera</taxon>
        <taxon>Endopterygota</taxon>
        <taxon>Coleoptera</taxon>
        <taxon>Polyphaga</taxon>
        <taxon>Cucujiformia</taxon>
        <taxon>Chrysomeloidea</taxon>
        <taxon>Chrysomelidae</taxon>
        <taxon>Galerucinae</taxon>
        <taxon>Alticini</taxon>
        <taxon>Phyllotreta</taxon>
    </lineage>
</organism>
<evidence type="ECO:0000313" key="2">
    <source>
        <dbReference type="EMBL" id="CAG9863914.1"/>
    </source>
</evidence>
<proteinExistence type="predicted"/>
<dbReference type="OrthoDB" id="1510206at2759"/>
<keyword evidence="3" id="KW-1185">Reference proteome</keyword>
<dbReference type="SUPFAM" id="SSF56327">
    <property type="entry name" value="LDH C-terminal domain-like"/>
    <property type="match status" value="1"/>
</dbReference>
<evidence type="ECO:0000313" key="3">
    <source>
        <dbReference type="Proteomes" id="UP001153712"/>
    </source>
</evidence>
<dbReference type="InterPro" id="IPR010945">
    <property type="entry name" value="Malate_DH_type2"/>
</dbReference>
<dbReference type="GO" id="GO:0006108">
    <property type="term" value="P:malate metabolic process"/>
    <property type="evidence" value="ECO:0007669"/>
    <property type="project" value="InterPro"/>
</dbReference>
<dbReference type="AlphaFoldDB" id="A0A9N9TWY7"/>
<dbReference type="GO" id="GO:0016615">
    <property type="term" value="F:malate dehydrogenase activity"/>
    <property type="evidence" value="ECO:0007669"/>
    <property type="project" value="InterPro"/>
</dbReference>
<dbReference type="InterPro" id="IPR015955">
    <property type="entry name" value="Lactate_DH/Glyco_Ohase_4_C"/>
</dbReference>
<dbReference type="PANTHER" id="PTHR23382">
    <property type="entry name" value="MALATE DEHYDROGENASE"/>
    <property type="match status" value="1"/>
</dbReference>
<name>A0A9N9TWY7_PHYSR</name>
<accession>A0A9N9TWY7</accession>
<keyword evidence="1" id="KW-0560">Oxidoreductase</keyword>
<dbReference type="EMBL" id="OU900100">
    <property type="protein sequence ID" value="CAG9863914.1"/>
    <property type="molecule type" value="Genomic_DNA"/>
</dbReference>
<dbReference type="Proteomes" id="UP001153712">
    <property type="component" value="Chromosome 7"/>
</dbReference>
<evidence type="ECO:0008006" key="4">
    <source>
        <dbReference type="Google" id="ProtNLM"/>
    </source>
</evidence>
<sequence>MPYFSICGVPNCPNFAHAVFVANYLSEKLPNFFYKKIEKIPREWAVFLDELNRENKWYTHESPVIWKELYQWGGTKYLIGGLSEFWEHVYCYYGLESLIPKYALDELALDNLRFFADKRRSEARKVKNVAILGAGQLNSAILIQDLLEIKTLRKGGVHLVFKLYDHHQNIDRSVFQHLNDTALHFNSTSFFGDFNLVELYSSAEDAMADSDIILNLDDYNPKDADFGKHMNRCTIRMKMLADHLLVAAKRDAKIIFAGSGPLCYMATALSKACSEMFPNIVVITADKGFPFVTAASEETGIEIHRISAPVVWGSIGVNCFVDIRNAFFKADVYRPYRCSLTAPKGSTLPLGVVSSELRLMGYKIKDAGVIERKVKNNTKKMEDLIGRASLFSKLRAIGLLLKLWYADEVGDEIISLGVRSNGSFHVPKGMFFSQPVKLSESRVWVPYSNYPLKEKQTKKRIKQCILHAKDVFGNLGIMYDPDDGFDEDWDDYSKYLGEIGEGEEEEMYE</sequence>